<dbReference type="RefSeq" id="WP_105735306.1">
    <property type="nucleotide sequence ID" value="NZ_PVBT01000005.1"/>
</dbReference>
<dbReference type="EMBL" id="PVBT01000005">
    <property type="protein sequence ID" value="PRD51748.1"/>
    <property type="molecule type" value="Genomic_DNA"/>
</dbReference>
<comment type="caution">
    <text evidence="1">The sequence shown here is derived from an EMBL/GenBank/DDBJ whole genome shotgun (WGS) entry which is preliminary data.</text>
</comment>
<proteinExistence type="predicted"/>
<dbReference type="PANTHER" id="PTHR12993:SF30">
    <property type="entry name" value="N-ACETYL-ALPHA-D-GLUCOSAMINYL L-MALATE DEACETYLASE 1"/>
    <property type="match status" value="1"/>
</dbReference>
<keyword evidence="2" id="KW-1185">Reference proteome</keyword>
<organism evidence="1 2">
    <name type="scientific">Phyllobacterium myrsinacearum</name>
    <dbReference type="NCBI Taxonomy" id="28101"/>
    <lineage>
        <taxon>Bacteria</taxon>
        <taxon>Pseudomonadati</taxon>
        <taxon>Pseudomonadota</taxon>
        <taxon>Alphaproteobacteria</taxon>
        <taxon>Hyphomicrobiales</taxon>
        <taxon>Phyllobacteriaceae</taxon>
        <taxon>Phyllobacterium</taxon>
    </lineage>
</organism>
<dbReference type="Gene3D" id="3.40.50.10320">
    <property type="entry name" value="LmbE-like"/>
    <property type="match status" value="1"/>
</dbReference>
<evidence type="ECO:0000313" key="1">
    <source>
        <dbReference type="EMBL" id="PRD51748.1"/>
    </source>
</evidence>
<dbReference type="Proteomes" id="UP000238563">
    <property type="component" value="Unassembled WGS sequence"/>
</dbReference>
<dbReference type="SUPFAM" id="SSF102588">
    <property type="entry name" value="LmbE-like"/>
    <property type="match status" value="1"/>
</dbReference>
<dbReference type="Pfam" id="PF02585">
    <property type="entry name" value="PIG-L"/>
    <property type="match status" value="1"/>
</dbReference>
<dbReference type="PANTHER" id="PTHR12993">
    <property type="entry name" value="N-ACETYLGLUCOSAMINYL-PHOSPHATIDYLINOSITOL DE-N-ACETYLASE-RELATED"/>
    <property type="match status" value="1"/>
</dbReference>
<dbReference type="GO" id="GO:0016811">
    <property type="term" value="F:hydrolase activity, acting on carbon-nitrogen (but not peptide) bonds, in linear amides"/>
    <property type="evidence" value="ECO:0007669"/>
    <property type="project" value="TreeGrafter"/>
</dbReference>
<reference evidence="1 2" key="1">
    <citation type="submission" date="2018-02" db="EMBL/GenBank/DDBJ databases">
        <title>The draft genome of Phyllobacterium myrsinacearum DSM5892.</title>
        <authorList>
            <person name="Li L."/>
            <person name="Liu L."/>
            <person name="Zhang X."/>
            <person name="Wang T."/>
        </authorList>
    </citation>
    <scope>NUCLEOTIDE SEQUENCE [LARGE SCALE GENOMIC DNA]</scope>
    <source>
        <strain evidence="1 2">DSM 5892</strain>
    </source>
</reference>
<dbReference type="InterPro" id="IPR024078">
    <property type="entry name" value="LmbE-like_dom_sf"/>
</dbReference>
<dbReference type="AlphaFoldDB" id="A0A2S9JFN9"/>
<protein>
    <submittedName>
        <fullName evidence="1">PIG-L domain-containing protein</fullName>
    </submittedName>
</protein>
<dbReference type="OrthoDB" id="3514174at2"/>
<sequence length="222" mass="25126">MRSLPFARPGQRLSVLCLGAHSDDIEIGAGGTILHMISGGALLDVHWCVMSSSSDRATEARASADDFLAGALSKTIEIANFEDSYFPSQTRELKAWLNALRGRISPDIIFTHARHDAHQDHREINQLTTNVFRDHLVLEYEIPKWDGDLTERNVYLPLPAEIMQRKTELLLKHFGTQRSKDWFDEDTFRGLARLRGMECRAPSRFAEAFTVRKLMLGMGTVQ</sequence>
<name>A0A2S9JFN9_9HYPH</name>
<gene>
    <name evidence="1" type="ORF">C5750_18055</name>
</gene>
<accession>A0A2S9JFN9</accession>
<evidence type="ECO:0000313" key="2">
    <source>
        <dbReference type="Proteomes" id="UP000238563"/>
    </source>
</evidence>
<dbReference type="InterPro" id="IPR003737">
    <property type="entry name" value="GlcNAc_PI_deacetylase-related"/>
</dbReference>